<comment type="caution">
    <text evidence="2">The sequence shown here is derived from an EMBL/GenBank/DDBJ whole genome shotgun (WGS) entry which is preliminary data.</text>
</comment>
<evidence type="ECO:0000313" key="3">
    <source>
        <dbReference type="Proteomes" id="UP001454036"/>
    </source>
</evidence>
<reference evidence="2 3" key="1">
    <citation type="submission" date="2024-01" db="EMBL/GenBank/DDBJ databases">
        <title>The complete chloroplast genome sequence of Lithospermum erythrorhizon: insights into the phylogenetic relationship among Boraginaceae species and the maternal lineages of purple gromwells.</title>
        <authorList>
            <person name="Okada T."/>
            <person name="Watanabe K."/>
        </authorList>
    </citation>
    <scope>NUCLEOTIDE SEQUENCE [LARGE SCALE GENOMIC DNA]</scope>
</reference>
<gene>
    <name evidence="2" type="ORF">LIER_30320</name>
</gene>
<feature type="compositionally biased region" description="Basic and acidic residues" evidence="1">
    <location>
        <begin position="108"/>
        <end position="118"/>
    </location>
</feature>
<feature type="region of interest" description="Disordered" evidence="1">
    <location>
        <begin position="108"/>
        <end position="142"/>
    </location>
</feature>
<proteinExistence type="predicted"/>
<sequence length="142" mass="16057">MWTEEAKKRAEKGRGKRSVRDGRRRSPEPKMRSALIEIKNLIQRGQLKDYVHKQTQSVTRCFDRDRSRSPDGPPNITGRVNVILRDEVTHVIWDGKDTEKLEEGKRVLSRLHEADKGTGGDGLHVPKTGGAEGSQRMHPGDP</sequence>
<dbReference type="AlphaFoldDB" id="A0AAV3RP01"/>
<organism evidence="2 3">
    <name type="scientific">Lithospermum erythrorhizon</name>
    <name type="common">Purple gromwell</name>
    <name type="synonym">Lithospermum officinale var. erythrorhizon</name>
    <dbReference type="NCBI Taxonomy" id="34254"/>
    <lineage>
        <taxon>Eukaryota</taxon>
        <taxon>Viridiplantae</taxon>
        <taxon>Streptophyta</taxon>
        <taxon>Embryophyta</taxon>
        <taxon>Tracheophyta</taxon>
        <taxon>Spermatophyta</taxon>
        <taxon>Magnoliopsida</taxon>
        <taxon>eudicotyledons</taxon>
        <taxon>Gunneridae</taxon>
        <taxon>Pentapetalae</taxon>
        <taxon>asterids</taxon>
        <taxon>lamiids</taxon>
        <taxon>Boraginales</taxon>
        <taxon>Boraginaceae</taxon>
        <taxon>Boraginoideae</taxon>
        <taxon>Lithospermeae</taxon>
        <taxon>Lithospermum</taxon>
    </lineage>
</organism>
<evidence type="ECO:0000256" key="1">
    <source>
        <dbReference type="SAM" id="MobiDB-lite"/>
    </source>
</evidence>
<keyword evidence="3" id="KW-1185">Reference proteome</keyword>
<protein>
    <submittedName>
        <fullName evidence="2">Uncharacterized protein</fullName>
    </submittedName>
</protein>
<dbReference type="EMBL" id="BAABME010010798">
    <property type="protein sequence ID" value="GAA0182087.1"/>
    <property type="molecule type" value="Genomic_DNA"/>
</dbReference>
<accession>A0AAV3RP01</accession>
<dbReference type="Proteomes" id="UP001454036">
    <property type="component" value="Unassembled WGS sequence"/>
</dbReference>
<feature type="region of interest" description="Disordered" evidence="1">
    <location>
        <begin position="1"/>
        <end position="33"/>
    </location>
</feature>
<evidence type="ECO:0000313" key="2">
    <source>
        <dbReference type="EMBL" id="GAA0182087.1"/>
    </source>
</evidence>
<name>A0AAV3RP01_LITER</name>
<feature type="compositionally biased region" description="Basic and acidic residues" evidence="1">
    <location>
        <begin position="18"/>
        <end position="31"/>
    </location>
</feature>